<comment type="caution">
    <text evidence="1">The sequence shown here is derived from an EMBL/GenBank/DDBJ whole genome shotgun (WGS) entry which is preliminary data.</text>
</comment>
<name>A0ACC2TNJ9_9FUNG</name>
<reference evidence="1" key="1">
    <citation type="submission" date="2022-04" db="EMBL/GenBank/DDBJ databases">
        <title>Genome of the entomopathogenic fungus Entomophthora muscae.</title>
        <authorList>
            <person name="Elya C."/>
            <person name="Lovett B.R."/>
            <person name="Lee E."/>
            <person name="Macias A.M."/>
            <person name="Hajek A.E."/>
            <person name="De Bivort B.L."/>
            <person name="Kasson M.T."/>
            <person name="De Fine Licht H.H."/>
            <person name="Stajich J.E."/>
        </authorList>
    </citation>
    <scope>NUCLEOTIDE SEQUENCE</scope>
    <source>
        <strain evidence="1">Berkeley</strain>
    </source>
</reference>
<gene>
    <name evidence="1" type="ORF">DSO57_1028587</name>
</gene>
<dbReference type="EMBL" id="QTSX02002312">
    <property type="protein sequence ID" value="KAJ9076184.1"/>
    <property type="molecule type" value="Genomic_DNA"/>
</dbReference>
<evidence type="ECO:0000313" key="2">
    <source>
        <dbReference type="Proteomes" id="UP001165960"/>
    </source>
</evidence>
<keyword evidence="2" id="KW-1185">Reference proteome</keyword>
<dbReference type="Proteomes" id="UP001165960">
    <property type="component" value="Unassembled WGS sequence"/>
</dbReference>
<sequence length="179" mass="19412">MATHSIASLSAPGRQCLVDELDAQVLSAVSECCSTALGTYQVSKVKISPDRYISQLQACTRPSDAVTLFKRSCKTVVSTALASRDPSIEATEDAALYFESVFAQPDSSLRESPQLFNNVMAHPAQRLLSSLVLTMYASTLSATPQLSPAAQTQFMVAFSKPCSQLRLTRFFHYSSQCVS</sequence>
<proteinExistence type="predicted"/>
<evidence type="ECO:0000313" key="1">
    <source>
        <dbReference type="EMBL" id="KAJ9076184.1"/>
    </source>
</evidence>
<protein>
    <submittedName>
        <fullName evidence="1">Uncharacterized protein</fullName>
    </submittedName>
</protein>
<organism evidence="1 2">
    <name type="scientific">Entomophthora muscae</name>
    <dbReference type="NCBI Taxonomy" id="34485"/>
    <lineage>
        <taxon>Eukaryota</taxon>
        <taxon>Fungi</taxon>
        <taxon>Fungi incertae sedis</taxon>
        <taxon>Zoopagomycota</taxon>
        <taxon>Entomophthoromycotina</taxon>
        <taxon>Entomophthoromycetes</taxon>
        <taxon>Entomophthorales</taxon>
        <taxon>Entomophthoraceae</taxon>
        <taxon>Entomophthora</taxon>
    </lineage>
</organism>
<accession>A0ACC2TNJ9</accession>